<dbReference type="Gene3D" id="3.40.190.10">
    <property type="entry name" value="Periplasmic binding protein-like II"/>
    <property type="match status" value="1"/>
</dbReference>
<dbReference type="OrthoDB" id="9768630at2"/>
<dbReference type="Proteomes" id="UP000297348">
    <property type="component" value="Unassembled WGS sequence"/>
</dbReference>
<dbReference type="PANTHER" id="PTHR30061">
    <property type="entry name" value="MALTOSE-BINDING PERIPLASMIC PROTEIN"/>
    <property type="match status" value="1"/>
</dbReference>
<dbReference type="SUPFAM" id="SSF53850">
    <property type="entry name" value="Periplasmic binding protein-like II"/>
    <property type="match status" value="1"/>
</dbReference>
<keyword evidence="6" id="KW-1185">Reference proteome</keyword>
<evidence type="ECO:0000256" key="2">
    <source>
        <dbReference type="ARBA" id="ARBA00022448"/>
    </source>
</evidence>
<dbReference type="EMBL" id="RKLX01000005">
    <property type="protein sequence ID" value="TGD19440.1"/>
    <property type="molecule type" value="Genomic_DNA"/>
</dbReference>
<accession>A0A4Z0JAZ0</accession>
<keyword evidence="2" id="KW-0813">Transport</keyword>
<feature type="signal peptide" evidence="4">
    <location>
        <begin position="1"/>
        <end position="23"/>
    </location>
</feature>
<dbReference type="PANTHER" id="PTHR30061:SF50">
    <property type="entry name" value="MALTOSE_MALTODEXTRIN-BINDING PERIPLASMIC PROTEIN"/>
    <property type="match status" value="1"/>
</dbReference>
<dbReference type="RefSeq" id="WP_135367574.1">
    <property type="nucleotide sequence ID" value="NZ_RKLX01000005.1"/>
</dbReference>
<evidence type="ECO:0000256" key="1">
    <source>
        <dbReference type="ARBA" id="ARBA00008520"/>
    </source>
</evidence>
<sequence>MKHGLIKKLGVVAAIAAAGLSLAACGSNSKSSSSSSGKTTTITFWNGFTSTDGDVLKQIVKDYNKTNKDHVKVKMDIMTWDNFNQKLPTAITAKKAPDFVAMNYGDMASYVSNGTMKEMGDFYNQSGVDKSNFQSTARNLGVINGKTYFIPMQVQGMYLYWNKKLFKKAGLNPNNPPKTWAELATDAKKISKLGNNTQGFAMPKDGSAIMYNLLQDNGAKLMNSSEKKSALNSAATKKSFDYLQQLINKDGVGPKNISGAEADNLMLAGSLGIYINGPWLNSGLKKNKIDYGINTLVQAKQGDQKAILDGVGFGIPTSTSDDKTKAIYSFVKYWNTTKIGKKWSLENKCAPYLKSVAANKDIKADKLVSTMYKQIGYAKPYYPGNKNMSNITTNVINPSIEKVLAGNNTTSVMKSASKQIDSTLSGN</sequence>
<dbReference type="InterPro" id="IPR006059">
    <property type="entry name" value="SBP"/>
</dbReference>
<organism evidence="5 6">
    <name type="scientific">Levilactobacillus suantsaiihabitans</name>
    <dbReference type="NCBI Taxonomy" id="2487722"/>
    <lineage>
        <taxon>Bacteria</taxon>
        <taxon>Bacillati</taxon>
        <taxon>Bacillota</taxon>
        <taxon>Bacilli</taxon>
        <taxon>Lactobacillales</taxon>
        <taxon>Lactobacillaceae</taxon>
        <taxon>Levilactobacillus</taxon>
    </lineage>
</organism>
<dbReference type="Pfam" id="PF01547">
    <property type="entry name" value="SBP_bac_1"/>
    <property type="match status" value="1"/>
</dbReference>
<comment type="caution">
    <text evidence="5">The sequence shown here is derived from an EMBL/GenBank/DDBJ whole genome shotgun (WGS) entry which is preliminary data.</text>
</comment>
<evidence type="ECO:0000313" key="5">
    <source>
        <dbReference type="EMBL" id="TGD19440.1"/>
    </source>
</evidence>
<dbReference type="GO" id="GO:0015768">
    <property type="term" value="P:maltose transport"/>
    <property type="evidence" value="ECO:0007669"/>
    <property type="project" value="TreeGrafter"/>
</dbReference>
<reference evidence="5 6" key="1">
    <citation type="submission" date="2018-10" db="EMBL/GenBank/DDBJ databases">
        <title>Lactobacillus sp. R7 and Lactobacillus sp. R19 isolated from fermented mustard green product of Taiwan.</title>
        <authorList>
            <person name="Lin S.-T."/>
        </authorList>
    </citation>
    <scope>NUCLEOTIDE SEQUENCE [LARGE SCALE GENOMIC DNA]</scope>
    <source>
        <strain evidence="5 6">BCRC 81129</strain>
    </source>
</reference>
<dbReference type="AlphaFoldDB" id="A0A4Z0JAZ0"/>
<dbReference type="PROSITE" id="PS51257">
    <property type="entry name" value="PROKAR_LIPOPROTEIN"/>
    <property type="match status" value="1"/>
</dbReference>
<comment type="similarity">
    <text evidence="1">Belongs to the bacterial solute-binding protein 1 family.</text>
</comment>
<dbReference type="GO" id="GO:1901982">
    <property type="term" value="F:maltose binding"/>
    <property type="evidence" value="ECO:0007669"/>
    <property type="project" value="TreeGrafter"/>
</dbReference>
<dbReference type="GO" id="GO:0042956">
    <property type="term" value="P:maltodextrin transmembrane transport"/>
    <property type="evidence" value="ECO:0007669"/>
    <property type="project" value="TreeGrafter"/>
</dbReference>
<keyword evidence="3 4" id="KW-0732">Signal</keyword>
<dbReference type="GO" id="GO:0055052">
    <property type="term" value="C:ATP-binding cassette (ABC) transporter complex, substrate-binding subunit-containing"/>
    <property type="evidence" value="ECO:0007669"/>
    <property type="project" value="TreeGrafter"/>
</dbReference>
<protein>
    <submittedName>
        <fullName evidence="5">ABC transporter substrate-binding protein</fullName>
    </submittedName>
</protein>
<evidence type="ECO:0000313" key="6">
    <source>
        <dbReference type="Proteomes" id="UP000297348"/>
    </source>
</evidence>
<evidence type="ECO:0000256" key="3">
    <source>
        <dbReference type="ARBA" id="ARBA00022729"/>
    </source>
</evidence>
<feature type="chain" id="PRO_5039225101" evidence="4">
    <location>
        <begin position="24"/>
        <end position="427"/>
    </location>
</feature>
<gene>
    <name evidence="5" type="ORF">EGT51_04530</name>
</gene>
<dbReference type="CDD" id="cd14748">
    <property type="entry name" value="PBP2_UgpB"/>
    <property type="match status" value="1"/>
</dbReference>
<name>A0A4Z0JAZ0_9LACO</name>
<proteinExistence type="inferred from homology"/>
<evidence type="ECO:0000256" key="4">
    <source>
        <dbReference type="SAM" id="SignalP"/>
    </source>
</evidence>